<comment type="caution">
    <text evidence="8">The sequence shown here is derived from an EMBL/GenBank/DDBJ whole genome shotgun (WGS) entry which is preliminary data.</text>
</comment>
<feature type="domain" description="EamA" evidence="7">
    <location>
        <begin position="9"/>
        <end position="140"/>
    </location>
</feature>
<organism evidence="8 9">
    <name type="scientific">Bacteroides pyogenes</name>
    <dbReference type="NCBI Taxonomy" id="310300"/>
    <lineage>
        <taxon>Bacteria</taxon>
        <taxon>Pseudomonadati</taxon>
        <taxon>Bacteroidota</taxon>
        <taxon>Bacteroidia</taxon>
        <taxon>Bacteroidales</taxon>
        <taxon>Bacteroidaceae</taxon>
        <taxon>Bacteroides</taxon>
    </lineage>
</organism>
<feature type="transmembrane region" description="Helical" evidence="6">
    <location>
        <begin position="125"/>
        <end position="149"/>
    </location>
</feature>
<keyword evidence="5 6" id="KW-0472">Membrane</keyword>
<feature type="transmembrane region" description="Helical" evidence="6">
    <location>
        <begin position="7"/>
        <end position="24"/>
    </location>
</feature>
<name>A0A5D3F880_9BACE</name>
<keyword evidence="4 6" id="KW-1133">Transmembrane helix</keyword>
<comment type="subcellular location">
    <subcellularLocation>
        <location evidence="1">Membrane</location>
        <topology evidence="1">Multi-pass membrane protein</topology>
    </subcellularLocation>
</comment>
<dbReference type="PANTHER" id="PTHR32322">
    <property type="entry name" value="INNER MEMBRANE TRANSPORTER"/>
    <property type="match status" value="1"/>
</dbReference>
<evidence type="ECO:0000259" key="7">
    <source>
        <dbReference type="Pfam" id="PF00892"/>
    </source>
</evidence>
<evidence type="ECO:0000256" key="3">
    <source>
        <dbReference type="ARBA" id="ARBA00022692"/>
    </source>
</evidence>
<comment type="similarity">
    <text evidence="2">Belongs to the EamA transporter family.</text>
</comment>
<evidence type="ECO:0000256" key="1">
    <source>
        <dbReference type="ARBA" id="ARBA00004141"/>
    </source>
</evidence>
<evidence type="ECO:0000256" key="2">
    <source>
        <dbReference type="ARBA" id="ARBA00007362"/>
    </source>
</evidence>
<keyword evidence="9" id="KW-1185">Reference proteome</keyword>
<dbReference type="Pfam" id="PF00892">
    <property type="entry name" value="EamA"/>
    <property type="match status" value="2"/>
</dbReference>
<evidence type="ECO:0000313" key="8">
    <source>
        <dbReference type="EMBL" id="TYK31981.1"/>
    </source>
</evidence>
<feature type="transmembrane region" description="Helical" evidence="6">
    <location>
        <begin position="216"/>
        <end position="238"/>
    </location>
</feature>
<dbReference type="GO" id="GO:0016020">
    <property type="term" value="C:membrane"/>
    <property type="evidence" value="ECO:0007669"/>
    <property type="project" value="UniProtKB-SubCell"/>
</dbReference>
<dbReference type="InterPro" id="IPR037185">
    <property type="entry name" value="EmrE-like"/>
</dbReference>
<evidence type="ECO:0000256" key="6">
    <source>
        <dbReference type="SAM" id="Phobius"/>
    </source>
</evidence>
<accession>A0A5D3F880</accession>
<feature type="transmembrane region" description="Helical" evidence="6">
    <location>
        <begin position="250"/>
        <end position="266"/>
    </location>
</feature>
<dbReference type="Proteomes" id="UP000324383">
    <property type="component" value="Unassembled WGS sequence"/>
</dbReference>
<dbReference type="RefSeq" id="WP_148730926.1">
    <property type="nucleotide sequence ID" value="NZ_JADRGG010000016.1"/>
</dbReference>
<feature type="transmembrane region" description="Helical" evidence="6">
    <location>
        <begin position="39"/>
        <end position="56"/>
    </location>
</feature>
<gene>
    <name evidence="8" type="ORF">FNJ60_14095</name>
</gene>
<keyword evidence="3 6" id="KW-0812">Transmembrane</keyword>
<reference evidence="8 9" key="1">
    <citation type="submission" date="2019-07" db="EMBL/GenBank/DDBJ databases">
        <title>Draft Genome Sequences of Bacteroides pyogenes Strains Isolated from the Uterus Holstein Dairy Cows with Metritis.</title>
        <authorList>
            <person name="Cunha F."/>
            <person name="Galvao K.N."/>
            <person name="Jeon S.J."/>
            <person name="Jeong K.C."/>
        </authorList>
    </citation>
    <scope>NUCLEOTIDE SEQUENCE [LARGE SCALE GENOMIC DNA]</scope>
    <source>
        <strain evidence="8 9">KG-31</strain>
    </source>
</reference>
<evidence type="ECO:0000256" key="5">
    <source>
        <dbReference type="ARBA" id="ARBA00023136"/>
    </source>
</evidence>
<sequence length="306" mass="34043">MQLRHGYYHLIAILTVSVWGMTFISTKVLIRHGLTPQDIFFFRFLIAYIGIWIISPRRLLANTVRDELWLAAGGISGGSLFFFLQNVALEITQASNVSFIICTAPLLTTGLSMLFYRSEKVTKGLVYGSLIALAGVGMVVFNGSVILKISPLGDLLTFVAALLWAFYSLIIKKVTGRYSTVFLTRKIFFYGLVTILPAFLLDPLTLDPKVLLLPEVWMNLLFLGVLASLICYVVWNIVIKQLGMMRASNYIYLNPVVTMAAAALILHEQITPVALLGAACIILGVYWAEKKPLYCKKPVTPINKDI</sequence>
<feature type="transmembrane region" description="Helical" evidence="6">
    <location>
        <begin position="187"/>
        <end position="204"/>
    </location>
</feature>
<evidence type="ECO:0000313" key="9">
    <source>
        <dbReference type="Proteomes" id="UP000324383"/>
    </source>
</evidence>
<dbReference type="AlphaFoldDB" id="A0A5D3F880"/>
<feature type="transmembrane region" description="Helical" evidence="6">
    <location>
        <begin position="97"/>
        <end position="116"/>
    </location>
</feature>
<dbReference type="EMBL" id="VKLW01000045">
    <property type="protein sequence ID" value="TYK31981.1"/>
    <property type="molecule type" value="Genomic_DNA"/>
</dbReference>
<evidence type="ECO:0000256" key="4">
    <source>
        <dbReference type="ARBA" id="ARBA00022989"/>
    </source>
</evidence>
<feature type="domain" description="EamA" evidence="7">
    <location>
        <begin position="152"/>
        <end position="287"/>
    </location>
</feature>
<dbReference type="SUPFAM" id="SSF103481">
    <property type="entry name" value="Multidrug resistance efflux transporter EmrE"/>
    <property type="match status" value="2"/>
</dbReference>
<protein>
    <submittedName>
        <fullName evidence="8">DMT family transporter</fullName>
    </submittedName>
</protein>
<feature type="transmembrane region" description="Helical" evidence="6">
    <location>
        <begin position="68"/>
        <end position="85"/>
    </location>
</feature>
<dbReference type="InterPro" id="IPR000620">
    <property type="entry name" value="EamA_dom"/>
</dbReference>
<feature type="transmembrane region" description="Helical" evidence="6">
    <location>
        <begin position="272"/>
        <end position="288"/>
    </location>
</feature>
<dbReference type="InterPro" id="IPR050638">
    <property type="entry name" value="AA-Vitamin_Transporters"/>
</dbReference>
<proteinExistence type="inferred from homology"/>
<feature type="transmembrane region" description="Helical" evidence="6">
    <location>
        <begin position="155"/>
        <end position="175"/>
    </location>
</feature>
<dbReference type="PANTHER" id="PTHR32322:SF2">
    <property type="entry name" value="EAMA DOMAIN-CONTAINING PROTEIN"/>
    <property type="match status" value="1"/>
</dbReference>